<evidence type="ECO:0000313" key="1">
    <source>
        <dbReference type="EMBL" id="ESA11596.1"/>
    </source>
</evidence>
<organism evidence="1">
    <name type="scientific">Rhizophagus irregularis (strain DAOM 181602 / DAOM 197198 / MUCL 43194)</name>
    <name type="common">Arbuscular mycorrhizal fungus</name>
    <name type="synonym">Glomus intraradices</name>
    <dbReference type="NCBI Taxonomy" id="747089"/>
    <lineage>
        <taxon>Eukaryota</taxon>
        <taxon>Fungi</taxon>
        <taxon>Fungi incertae sedis</taxon>
        <taxon>Mucoromycota</taxon>
        <taxon>Glomeromycotina</taxon>
        <taxon>Glomeromycetes</taxon>
        <taxon>Glomerales</taxon>
        <taxon>Glomeraceae</taxon>
        <taxon>Rhizophagus</taxon>
    </lineage>
</organism>
<gene>
    <name evidence="1" type="ORF">GLOINDRAFT_347711</name>
</gene>
<reference evidence="1" key="1">
    <citation type="submission" date="2013-07" db="EMBL/GenBank/DDBJ databases">
        <title>The genome of an arbuscular mycorrhizal fungus provides insights into the evolution of the oldest plant symbiosis.</title>
        <authorList>
            <consortium name="DOE Joint Genome Institute"/>
            <person name="Tisserant E."/>
            <person name="Malbreil M."/>
            <person name="Kuo A."/>
            <person name="Kohler A."/>
            <person name="Symeonidi A."/>
            <person name="Balestrini R."/>
            <person name="Charron P."/>
            <person name="Duensing N."/>
            <person name="Frei-dit-Frey N."/>
            <person name="Gianinazzi-Pearson V."/>
            <person name="Gilbert B."/>
            <person name="Handa Y."/>
            <person name="Hijri M."/>
            <person name="Kaul R."/>
            <person name="Kawaguchi M."/>
            <person name="Krajinski F."/>
            <person name="Lammers P."/>
            <person name="Lapierre D."/>
            <person name="Masclaux F.G."/>
            <person name="Murat C."/>
            <person name="Morin E."/>
            <person name="Ndikumana S."/>
            <person name="Pagni M."/>
            <person name="Petitpierre D."/>
            <person name="Requena N."/>
            <person name="Rosikiewicz P."/>
            <person name="Riley R."/>
            <person name="Saito K."/>
            <person name="San Clemente H."/>
            <person name="Shapiro H."/>
            <person name="van Tuinen D."/>
            <person name="Becard G."/>
            <person name="Bonfante P."/>
            <person name="Paszkowski U."/>
            <person name="Shachar-Hill Y."/>
            <person name="Young J.P."/>
            <person name="Sanders I.R."/>
            <person name="Henrissat B."/>
            <person name="Rensing S.A."/>
            <person name="Grigoriev I.V."/>
            <person name="Corradi N."/>
            <person name="Roux C."/>
            <person name="Martin F."/>
        </authorList>
    </citation>
    <scope>NUCLEOTIDE SEQUENCE</scope>
    <source>
        <strain evidence="1">DAOM 197198</strain>
    </source>
</reference>
<dbReference type="HOGENOM" id="CLU_2997597_0_0_1"/>
<dbReference type="EMBL" id="KI285828">
    <property type="protein sequence ID" value="ESA11596.1"/>
    <property type="molecule type" value="Genomic_DNA"/>
</dbReference>
<protein>
    <submittedName>
        <fullName evidence="1">Uncharacterized protein</fullName>
    </submittedName>
</protein>
<accession>U9U7M7</accession>
<proteinExistence type="predicted"/>
<sequence>MEFKRWSFIANTKTAEGMSTLWAKHGNTLIWNEGTYYSAWQASKILKQFNKVFWLYK</sequence>
<dbReference type="AlphaFoldDB" id="U9U7M7"/>
<name>U9U7M7_RHIID</name>